<dbReference type="EMBL" id="JAVTTO010000004">
    <property type="protein sequence ID" value="MDT7832809.1"/>
    <property type="molecule type" value="Genomic_DNA"/>
</dbReference>
<dbReference type="GO" id="GO:0051213">
    <property type="term" value="F:dioxygenase activity"/>
    <property type="evidence" value="ECO:0007669"/>
    <property type="project" value="UniProtKB-KW"/>
</dbReference>
<sequence>MGKFLRNKNKLKEKGFSVTGSIFSEKELNTLIEYIEGNSTDFSIRQLVNKIPEVQEIIFNNTMFKELFLSVCGEDYFLSKGIYFNKQKGTNWFVSYHQDISISVKERVEVEGYTNWTLKKNQLGVIPPKNILDGMVTFRIHLDEVDDTNGALRVIEKSHKKGIIRVDENFNKSTYGNEVICEVEKGGVMLMKPLLLHASNKSISESDRRVIHLEFSNQEIPMGWLEKKIIS</sequence>
<comment type="cofactor">
    <cofactor evidence="1">
        <name>Fe(2+)</name>
        <dbReference type="ChEBI" id="CHEBI:29033"/>
    </cofactor>
</comment>
<reference evidence="2 3" key="1">
    <citation type="submission" date="2023-09" db="EMBL/GenBank/DDBJ databases">
        <title>Novel taxa isolated from Blanes Bay.</title>
        <authorList>
            <person name="Rey-Velasco X."/>
            <person name="Lucena T."/>
        </authorList>
    </citation>
    <scope>NUCLEOTIDE SEQUENCE [LARGE SCALE GENOMIC DNA]</scope>
    <source>
        <strain evidence="2 3">S356</strain>
    </source>
</reference>
<accession>A0ABU3LHY2</accession>
<dbReference type="SUPFAM" id="SSF51197">
    <property type="entry name" value="Clavaminate synthase-like"/>
    <property type="match status" value="1"/>
</dbReference>
<keyword evidence="2" id="KW-0560">Oxidoreductase</keyword>
<dbReference type="InterPro" id="IPR008775">
    <property type="entry name" value="Phytyl_CoA_dOase-like"/>
</dbReference>
<keyword evidence="2" id="KW-0223">Dioxygenase</keyword>
<dbReference type="PANTHER" id="PTHR20883">
    <property type="entry name" value="PHYTANOYL-COA DIOXYGENASE DOMAIN CONTAINING 1"/>
    <property type="match status" value="1"/>
</dbReference>
<dbReference type="RefSeq" id="WP_349242062.1">
    <property type="nucleotide sequence ID" value="NZ_JAVTTO010000004.1"/>
</dbReference>
<evidence type="ECO:0000313" key="3">
    <source>
        <dbReference type="Proteomes" id="UP001257277"/>
    </source>
</evidence>
<organism evidence="2 3">
    <name type="scientific">Asprobacillus argus</name>
    <dbReference type="NCBI Taxonomy" id="3076534"/>
    <lineage>
        <taxon>Bacteria</taxon>
        <taxon>Pseudomonadati</taxon>
        <taxon>Bacteroidota</taxon>
        <taxon>Flavobacteriia</taxon>
        <taxon>Flavobacteriales</taxon>
        <taxon>Flavobacteriaceae</taxon>
        <taxon>Asprobacillus</taxon>
    </lineage>
</organism>
<gene>
    <name evidence="2" type="ORF">RQM59_10495</name>
</gene>
<dbReference type="PANTHER" id="PTHR20883:SF48">
    <property type="entry name" value="ECTOINE DIOXYGENASE"/>
    <property type="match status" value="1"/>
</dbReference>
<keyword evidence="3" id="KW-1185">Reference proteome</keyword>
<dbReference type="Gene3D" id="2.60.120.620">
    <property type="entry name" value="q2cbj1_9rhob like domain"/>
    <property type="match status" value="1"/>
</dbReference>
<dbReference type="Proteomes" id="UP001257277">
    <property type="component" value="Unassembled WGS sequence"/>
</dbReference>
<comment type="caution">
    <text evidence="2">The sequence shown here is derived from an EMBL/GenBank/DDBJ whole genome shotgun (WGS) entry which is preliminary data.</text>
</comment>
<name>A0ABU3LHY2_9FLAO</name>
<evidence type="ECO:0000256" key="1">
    <source>
        <dbReference type="ARBA" id="ARBA00001954"/>
    </source>
</evidence>
<dbReference type="Pfam" id="PF05721">
    <property type="entry name" value="PhyH"/>
    <property type="match status" value="1"/>
</dbReference>
<protein>
    <submittedName>
        <fullName evidence="2">Phytanoyl-CoA dioxygenase family protein</fullName>
    </submittedName>
</protein>
<proteinExistence type="predicted"/>
<evidence type="ECO:0000313" key="2">
    <source>
        <dbReference type="EMBL" id="MDT7832809.1"/>
    </source>
</evidence>